<organism evidence="1 2">
    <name type="scientific">Romanomermis culicivorax</name>
    <name type="common">Nematode worm</name>
    <dbReference type="NCBI Taxonomy" id="13658"/>
    <lineage>
        <taxon>Eukaryota</taxon>
        <taxon>Metazoa</taxon>
        <taxon>Ecdysozoa</taxon>
        <taxon>Nematoda</taxon>
        <taxon>Enoplea</taxon>
        <taxon>Dorylaimia</taxon>
        <taxon>Mermithida</taxon>
        <taxon>Mermithoidea</taxon>
        <taxon>Mermithidae</taxon>
        <taxon>Romanomermis</taxon>
    </lineage>
</organism>
<sequence length="139" mass="16202">MVEAKAEKPYEDMVCNPTEAEEIGNAKIKTQMHKFTIQILNHLAGLTGTKEAKIKAKREIWYYRTAKGHRPRRHCSQTSSDRKTYKGILQYRLGAFRASGKWLHILLEIPMIDRDVSTIRLAEALYYFPNIFDLIYLRA</sequence>
<dbReference type="AlphaFoldDB" id="A0A915KN08"/>
<keyword evidence="1" id="KW-1185">Reference proteome</keyword>
<protein>
    <submittedName>
        <fullName evidence="2">Uncharacterized protein</fullName>
    </submittedName>
</protein>
<evidence type="ECO:0000313" key="2">
    <source>
        <dbReference type="WBParaSite" id="nRc.2.0.1.t39151-RA"/>
    </source>
</evidence>
<proteinExistence type="predicted"/>
<reference evidence="2" key="1">
    <citation type="submission" date="2022-11" db="UniProtKB">
        <authorList>
            <consortium name="WormBaseParasite"/>
        </authorList>
    </citation>
    <scope>IDENTIFICATION</scope>
</reference>
<dbReference type="WBParaSite" id="nRc.2.0.1.t39151-RA">
    <property type="protein sequence ID" value="nRc.2.0.1.t39151-RA"/>
    <property type="gene ID" value="nRc.2.0.1.g39151"/>
</dbReference>
<evidence type="ECO:0000313" key="1">
    <source>
        <dbReference type="Proteomes" id="UP000887565"/>
    </source>
</evidence>
<name>A0A915KN08_ROMCU</name>
<dbReference type="Proteomes" id="UP000887565">
    <property type="component" value="Unplaced"/>
</dbReference>
<accession>A0A915KN08</accession>